<reference evidence="1" key="2">
    <citation type="journal article" date="2022" name="New Phytol.">
        <title>Evolutionary transition to the ectomycorrhizal habit in the genomes of a hyperdiverse lineage of mushroom-forming fungi.</title>
        <authorList>
            <person name="Looney B."/>
            <person name="Miyauchi S."/>
            <person name="Morin E."/>
            <person name="Drula E."/>
            <person name="Courty P.E."/>
            <person name="Kohler A."/>
            <person name="Kuo A."/>
            <person name="LaButti K."/>
            <person name="Pangilinan J."/>
            <person name="Lipzen A."/>
            <person name="Riley R."/>
            <person name="Andreopoulos W."/>
            <person name="He G."/>
            <person name="Johnson J."/>
            <person name="Nolan M."/>
            <person name="Tritt A."/>
            <person name="Barry K.W."/>
            <person name="Grigoriev I.V."/>
            <person name="Nagy L.G."/>
            <person name="Hibbett D."/>
            <person name="Henrissat B."/>
            <person name="Matheny P.B."/>
            <person name="Labbe J."/>
            <person name="Martin F.M."/>
        </authorList>
    </citation>
    <scope>NUCLEOTIDE SEQUENCE</scope>
    <source>
        <strain evidence="1">EC-137</strain>
    </source>
</reference>
<gene>
    <name evidence="1" type="ORF">K488DRAFT_91360</name>
</gene>
<keyword evidence="2" id="KW-1185">Reference proteome</keyword>
<evidence type="ECO:0000313" key="2">
    <source>
        <dbReference type="Proteomes" id="UP000814128"/>
    </source>
</evidence>
<name>A0ACB8Q6G9_9AGAM</name>
<proteinExistence type="predicted"/>
<accession>A0ACB8Q6G9</accession>
<comment type="caution">
    <text evidence="1">The sequence shown here is derived from an EMBL/GenBank/DDBJ whole genome shotgun (WGS) entry which is preliminary data.</text>
</comment>
<protein>
    <submittedName>
        <fullName evidence="1">Cytochrome P450</fullName>
    </submittedName>
</protein>
<organism evidence="1 2">
    <name type="scientific">Vararia minispora EC-137</name>
    <dbReference type="NCBI Taxonomy" id="1314806"/>
    <lineage>
        <taxon>Eukaryota</taxon>
        <taxon>Fungi</taxon>
        <taxon>Dikarya</taxon>
        <taxon>Basidiomycota</taxon>
        <taxon>Agaricomycotina</taxon>
        <taxon>Agaricomycetes</taxon>
        <taxon>Russulales</taxon>
        <taxon>Lachnocladiaceae</taxon>
        <taxon>Vararia</taxon>
    </lineage>
</organism>
<dbReference type="Proteomes" id="UP000814128">
    <property type="component" value="Unassembled WGS sequence"/>
</dbReference>
<dbReference type="EMBL" id="MU274016">
    <property type="protein sequence ID" value="KAI0027085.1"/>
    <property type="molecule type" value="Genomic_DNA"/>
</dbReference>
<evidence type="ECO:0000313" key="1">
    <source>
        <dbReference type="EMBL" id="KAI0027085.1"/>
    </source>
</evidence>
<sequence>MAFLNVLVSLAAVSLVPLYLLVSRLVRQRSLWKVPGPEGVSLISGILTTWFGEDALEFHDKTMDRFGRIFTIPGFLGDKIVSVADTKALYDVLVKNQENFREIDGVREHTRVVIGGTGLLTALGDTHRKQRKLMTPAFSINHMRRLMPIFQELSRSSAARMREEVANGPKEIDIMDYTSRLALELIARAGFGHSFGAIEGNDEGYSRALKNFSPTAAKLANGIILLPILTRLVPGRMLRSMAEMIPWRPLHDMMLISDTMQATSRDIWEEKKRLFSLGDKSVVNEYGEGKDIMSILLKNTLASSEADERMTDDELLAQINTFTLAASDTTSNTFSRVLHLLALHSEVQQKLREELVEASMNGEIEHDDLCALPYLEAVIRETLRLYPPVAYVYRQVVNDAVLPLAHPYTDTNGMERHELFVPGGGTIFIVNVAGVNRDKAIWGLDAKEWKPERWLSPLPDSVAEARIPGVYANTLTFIGGGRSCIGFKFAQLEMKTALAHLIPVFHFAPPEKEEIVWRLGSIVSPTVNGPTTRHSEMPLRVSLIV</sequence>
<reference evidence="1" key="1">
    <citation type="submission" date="2021-02" db="EMBL/GenBank/DDBJ databases">
        <authorList>
            <consortium name="DOE Joint Genome Institute"/>
            <person name="Ahrendt S."/>
            <person name="Looney B.P."/>
            <person name="Miyauchi S."/>
            <person name="Morin E."/>
            <person name="Drula E."/>
            <person name="Courty P.E."/>
            <person name="Chicoki N."/>
            <person name="Fauchery L."/>
            <person name="Kohler A."/>
            <person name="Kuo A."/>
            <person name="Labutti K."/>
            <person name="Pangilinan J."/>
            <person name="Lipzen A."/>
            <person name="Riley R."/>
            <person name="Andreopoulos W."/>
            <person name="He G."/>
            <person name="Johnson J."/>
            <person name="Barry K.W."/>
            <person name="Grigoriev I.V."/>
            <person name="Nagy L."/>
            <person name="Hibbett D."/>
            <person name="Henrissat B."/>
            <person name="Matheny P.B."/>
            <person name="Labbe J."/>
            <person name="Martin F."/>
        </authorList>
    </citation>
    <scope>NUCLEOTIDE SEQUENCE</scope>
    <source>
        <strain evidence="1">EC-137</strain>
    </source>
</reference>